<dbReference type="SUPFAM" id="SSF54427">
    <property type="entry name" value="NTF2-like"/>
    <property type="match status" value="1"/>
</dbReference>
<dbReference type="OrthoDB" id="332863at2759"/>
<evidence type="ECO:0000259" key="1">
    <source>
        <dbReference type="Pfam" id="PF12680"/>
    </source>
</evidence>
<keyword evidence="3" id="KW-1185">Reference proteome</keyword>
<gene>
    <name evidence="2" type="ORF">N0V91_008439</name>
</gene>
<dbReference type="Proteomes" id="UP001140510">
    <property type="component" value="Unassembled WGS sequence"/>
</dbReference>
<evidence type="ECO:0000313" key="3">
    <source>
        <dbReference type="Proteomes" id="UP001140510"/>
    </source>
</evidence>
<dbReference type="AlphaFoldDB" id="A0A9W8ZBE7"/>
<dbReference type="InterPro" id="IPR032710">
    <property type="entry name" value="NTF2-like_dom_sf"/>
</dbReference>
<evidence type="ECO:0000313" key="2">
    <source>
        <dbReference type="EMBL" id="KAJ4400808.1"/>
    </source>
</evidence>
<dbReference type="Pfam" id="PF12680">
    <property type="entry name" value="SnoaL_2"/>
    <property type="match status" value="1"/>
</dbReference>
<protein>
    <recommendedName>
        <fullName evidence="1">SnoaL-like domain-containing protein</fullName>
    </recommendedName>
</protein>
<feature type="domain" description="SnoaL-like" evidence="1">
    <location>
        <begin position="28"/>
        <end position="126"/>
    </location>
</feature>
<proteinExistence type="predicted"/>
<name>A0A9W8ZBE7_9PLEO</name>
<organism evidence="2 3">
    <name type="scientific">Didymella pomorum</name>
    <dbReference type="NCBI Taxonomy" id="749634"/>
    <lineage>
        <taxon>Eukaryota</taxon>
        <taxon>Fungi</taxon>
        <taxon>Dikarya</taxon>
        <taxon>Ascomycota</taxon>
        <taxon>Pezizomycotina</taxon>
        <taxon>Dothideomycetes</taxon>
        <taxon>Pleosporomycetidae</taxon>
        <taxon>Pleosporales</taxon>
        <taxon>Pleosporineae</taxon>
        <taxon>Didymellaceae</taxon>
        <taxon>Didymella</taxon>
    </lineage>
</organism>
<sequence length="149" mass="16782">MPLITSRIRKSSSAVTDDKAQITALLHRYGAVLSSHSMIDLLNIYTIDGVIMAPGFTPATGQDALKAAYERIFSTIKLEIEFSIDEIVVTGDKWAFARTTAEGTKFWLKRGTQEEHKNQELFVLRKEAKDGVQEWRIARYAFSSMKPVV</sequence>
<comment type="caution">
    <text evidence="2">The sequence shown here is derived from an EMBL/GenBank/DDBJ whole genome shotgun (WGS) entry which is preliminary data.</text>
</comment>
<dbReference type="EMBL" id="JAPEVA010000083">
    <property type="protein sequence ID" value="KAJ4400808.1"/>
    <property type="molecule type" value="Genomic_DNA"/>
</dbReference>
<dbReference type="InterPro" id="IPR037401">
    <property type="entry name" value="SnoaL-like"/>
</dbReference>
<dbReference type="Gene3D" id="3.10.450.50">
    <property type="match status" value="1"/>
</dbReference>
<accession>A0A9W8ZBE7</accession>
<reference evidence="2" key="1">
    <citation type="submission" date="2022-10" db="EMBL/GenBank/DDBJ databases">
        <title>Tapping the CABI collections for fungal endophytes: first genome assemblies for Collariella, Neodidymelliopsis, Ascochyta clinopodiicola, Didymella pomorum, Didymosphaeria variabile, Neocosmospora piperis and Neocucurbitaria cava.</title>
        <authorList>
            <person name="Hill R."/>
        </authorList>
    </citation>
    <scope>NUCLEOTIDE SEQUENCE</scope>
    <source>
        <strain evidence="2">IMI 355091</strain>
    </source>
</reference>